<proteinExistence type="predicted"/>
<feature type="region of interest" description="Disordered" evidence="1">
    <location>
        <begin position="185"/>
        <end position="211"/>
    </location>
</feature>
<evidence type="ECO:0008006" key="5">
    <source>
        <dbReference type="Google" id="ProtNLM"/>
    </source>
</evidence>
<reference evidence="3 4" key="1">
    <citation type="submission" date="2024-06" db="EMBL/GenBank/DDBJ databases">
        <title>Genomic Encyclopedia of Type Strains, Phase IV (KMG-IV): sequencing the most valuable type-strain genomes for metagenomic binning, comparative biology and taxonomic classification.</title>
        <authorList>
            <person name="Goeker M."/>
        </authorList>
    </citation>
    <scope>NUCLEOTIDE SEQUENCE [LARGE SCALE GENOMIC DNA]</scope>
    <source>
        <strain evidence="3 4">DSM 19730</strain>
    </source>
</reference>
<feature type="compositionally biased region" description="Basic and acidic residues" evidence="1">
    <location>
        <begin position="105"/>
        <end position="114"/>
    </location>
</feature>
<gene>
    <name evidence="3" type="ORF">ABID44_003231</name>
</gene>
<accession>A0ABV2KP60</accession>
<dbReference type="EMBL" id="JBEPMN010000016">
    <property type="protein sequence ID" value="MET3662880.1"/>
    <property type="molecule type" value="Genomic_DNA"/>
</dbReference>
<evidence type="ECO:0000256" key="1">
    <source>
        <dbReference type="SAM" id="MobiDB-lite"/>
    </source>
</evidence>
<keyword evidence="2" id="KW-1133">Transmembrane helix</keyword>
<keyword evidence="4" id="KW-1185">Reference proteome</keyword>
<sequence>MDPIEKAIRNALEKGDAGDRSFREKVYRSAFSALDRALQANPNVTVETAINRRKAMQAKIAEIEAQFLPAPDNTEPSTAQNGIAPDIDTPDRSSAARGRGSEPALEARDRRVGEASDGYVMPVVPDIIPEGPLPRNVAEPEPDRAPRRRRPRKRGLPALFAGLTLIVVIGLGAWWLLQSGALRTPEQRGEVPVPPASVEDEDFSPSGSGAPLRTAQGEFSGEWITVFTPLDPTTVSTPSDASAQVMEDDSGTFLRVRSGASGSAVSFDVGQGILDEVSGSKAVFVLVARAEDGKTTQISIDCNFGELGDCGRKRYEVGRERGEYLFDVQFPDKRAGAAGTIAINSDVENQGNAIDIYEIRVSPNQ</sequence>
<dbReference type="Proteomes" id="UP001549143">
    <property type="component" value="Unassembled WGS sequence"/>
</dbReference>
<evidence type="ECO:0000313" key="3">
    <source>
        <dbReference type="EMBL" id="MET3662880.1"/>
    </source>
</evidence>
<name>A0ABV2KP60_9HYPH</name>
<keyword evidence="2" id="KW-0472">Membrane</keyword>
<evidence type="ECO:0000256" key="2">
    <source>
        <dbReference type="SAM" id="Phobius"/>
    </source>
</evidence>
<protein>
    <recommendedName>
        <fullName evidence="5">Biotin transporter BioY</fullName>
    </recommendedName>
</protein>
<feature type="transmembrane region" description="Helical" evidence="2">
    <location>
        <begin position="156"/>
        <end position="177"/>
    </location>
</feature>
<keyword evidence="2" id="KW-0812">Transmembrane</keyword>
<organism evidence="3 4">
    <name type="scientific">Aquamicrobium ahrensii</name>
    <dbReference type="NCBI Taxonomy" id="469551"/>
    <lineage>
        <taxon>Bacteria</taxon>
        <taxon>Pseudomonadati</taxon>
        <taxon>Pseudomonadota</taxon>
        <taxon>Alphaproteobacteria</taxon>
        <taxon>Hyphomicrobiales</taxon>
        <taxon>Phyllobacteriaceae</taxon>
        <taxon>Aquamicrobium</taxon>
    </lineage>
</organism>
<comment type="caution">
    <text evidence="3">The sequence shown here is derived from an EMBL/GenBank/DDBJ whole genome shotgun (WGS) entry which is preliminary data.</text>
</comment>
<dbReference type="RefSeq" id="WP_354152718.1">
    <property type="nucleotide sequence ID" value="NZ_JBEPMN010000016.1"/>
</dbReference>
<feature type="region of interest" description="Disordered" evidence="1">
    <location>
        <begin position="1"/>
        <end position="20"/>
    </location>
</feature>
<evidence type="ECO:0000313" key="4">
    <source>
        <dbReference type="Proteomes" id="UP001549143"/>
    </source>
</evidence>
<feature type="region of interest" description="Disordered" evidence="1">
    <location>
        <begin position="68"/>
        <end position="151"/>
    </location>
</feature>